<sequence length="284" mass="31031">MLNLARRVHVTPRQLDEGLSALGLDGSQHVIVHSSLKSFGLLEGGAPTLLHELERHTATLAAPAFSYQTLLRGPDSPIHAQFHRDTRVSRDIGRLPQVMVEQGAALRSSHPALSFVALGQQAAFITGQQSLGSPYAPIGALYDLDGYALLVGVDHSSNTSIHYGEHVAGMPLLTRYVPQDGRAVPSAFPNCSADFETLAPYLQPTIVYVGKSRLRLYRVRPLVDATVRLLTQDPEALLCTYPSCRCQQVRQMVRQQGLHPRVHQMISTDQARGERSEASSELSA</sequence>
<organism evidence="6 7">
    <name type="scientific">Deinococcus ruber</name>
    <dbReference type="NCBI Taxonomy" id="1848197"/>
    <lineage>
        <taxon>Bacteria</taxon>
        <taxon>Thermotogati</taxon>
        <taxon>Deinococcota</taxon>
        <taxon>Deinococci</taxon>
        <taxon>Deinococcales</taxon>
        <taxon>Deinococcaceae</taxon>
        <taxon>Deinococcus</taxon>
    </lineage>
</organism>
<dbReference type="InterPro" id="IPR003679">
    <property type="entry name" value="Amioglycoside_AcTrfase"/>
</dbReference>
<dbReference type="Pfam" id="PF02522">
    <property type="entry name" value="Antibiotic_NAT"/>
    <property type="match status" value="1"/>
</dbReference>
<keyword evidence="7" id="KW-1185">Reference proteome</keyword>
<evidence type="ECO:0000313" key="7">
    <source>
        <dbReference type="Proteomes" id="UP000603865"/>
    </source>
</evidence>
<evidence type="ECO:0000313" key="6">
    <source>
        <dbReference type="EMBL" id="GGQ99056.1"/>
    </source>
</evidence>
<evidence type="ECO:0000256" key="5">
    <source>
        <dbReference type="SAM" id="MobiDB-lite"/>
    </source>
</evidence>
<comment type="caution">
    <text evidence="6">The sequence shown here is derived from an EMBL/GenBank/DDBJ whole genome shotgun (WGS) entry which is preliminary data.</text>
</comment>
<evidence type="ECO:0000256" key="2">
    <source>
        <dbReference type="ARBA" id="ARBA00022679"/>
    </source>
</evidence>
<dbReference type="PANTHER" id="PTHR11104:SF0">
    <property type="entry name" value="SPBETA PROPHAGE-DERIVED AMINOGLYCOSIDE N(3')-ACETYLTRANSFERASE-LIKE PROTEIN YOKD"/>
    <property type="match status" value="1"/>
</dbReference>
<dbReference type="GO" id="GO:0046677">
    <property type="term" value="P:response to antibiotic"/>
    <property type="evidence" value="ECO:0007669"/>
    <property type="project" value="UniProtKB-KW"/>
</dbReference>
<evidence type="ECO:0000256" key="1">
    <source>
        <dbReference type="ARBA" id="ARBA00006383"/>
    </source>
</evidence>
<proteinExistence type="inferred from homology"/>
<keyword evidence="3 4" id="KW-0012">Acyltransferase</keyword>
<dbReference type="EC" id="2.3.1.-" evidence="4"/>
<comment type="similarity">
    <text evidence="1 4">Belongs to the antibiotic N-acetyltransferase family.</text>
</comment>
<reference evidence="6" key="2">
    <citation type="submission" date="2020-09" db="EMBL/GenBank/DDBJ databases">
        <authorList>
            <person name="Sun Q."/>
            <person name="Ohkuma M."/>
        </authorList>
    </citation>
    <scope>NUCLEOTIDE SEQUENCE</scope>
    <source>
        <strain evidence="6">JCM 31311</strain>
    </source>
</reference>
<dbReference type="SUPFAM" id="SSF110710">
    <property type="entry name" value="TTHA0583/YokD-like"/>
    <property type="match status" value="1"/>
</dbReference>
<protein>
    <recommendedName>
        <fullName evidence="4">Aminoglycoside N(3)-acetyltransferase</fullName>
        <ecNumber evidence="4">2.3.1.-</ecNumber>
    </recommendedName>
</protein>
<dbReference type="InterPro" id="IPR028345">
    <property type="entry name" value="Antibiotic_NAT-like"/>
</dbReference>
<accession>A0A918C0I3</accession>
<name>A0A918C0I3_9DEIO</name>
<comment type="catalytic activity">
    <reaction evidence="4">
        <text>a 2-deoxystreptamine antibiotic + acetyl-CoA = an N(3)-acetyl-2-deoxystreptamine antibiotic + CoA + H(+)</text>
        <dbReference type="Rhea" id="RHEA:12665"/>
        <dbReference type="ChEBI" id="CHEBI:15378"/>
        <dbReference type="ChEBI" id="CHEBI:57287"/>
        <dbReference type="ChEBI" id="CHEBI:57288"/>
        <dbReference type="ChEBI" id="CHEBI:57921"/>
        <dbReference type="ChEBI" id="CHEBI:77452"/>
        <dbReference type="EC" id="2.3.1.81"/>
    </reaction>
</comment>
<keyword evidence="4" id="KW-0046">Antibiotic resistance</keyword>
<dbReference type="Proteomes" id="UP000603865">
    <property type="component" value="Unassembled WGS sequence"/>
</dbReference>
<evidence type="ECO:0000256" key="3">
    <source>
        <dbReference type="ARBA" id="ARBA00023315"/>
    </source>
</evidence>
<dbReference type="EMBL" id="BMQL01000003">
    <property type="protein sequence ID" value="GGQ99056.1"/>
    <property type="molecule type" value="Genomic_DNA"/>
</dbReference>
<gene>
    <name evidence="6" type="ORF">GCM10008957_09500</name>
</gene>
<dbReference type="RefSeq" id="WP_189088358.1">
    <property type="nucleotide sequence ID" value="NZ_BMQL01000003.1"/>
</dbReference>
<dbReference type="AlphaFoldDB" id="A0A918C0I3"/>
<dbReference type="PANTHER" id="PTHR11104">
    <property type="entry name" value="AMINOGLYCOSIDE N3-ACETYLTRANSFERASE"/>
    <property type="match status" value="1"/>
</dbReference>
<dbReference type="GO" id="GO:0046353">
    <property type="term" value="F:aminoglycoside 3-N-acetyltransferase activity"/>
    <property type="evidence" value="ECO:0007669"/>
    <property type="project" value="UniProtKB-EC"/>
</dbReference>
<evidence type="ECO:0000256" key="4">
    <source>
        <dbReference type="RuleBase" id="RU365031"/>
    </source>
</evidence>
<keyword evidence="2 4" id="KW-0808">Transferase</keyword>
<feature type="region of interest" description="Disordered" evidence="5">
    <location>
        <begin position="263"/>
        <end position="284"/>
    </location>
</feature>
<reference evidence="6" key="1">
    <citation type="journal article" date="2014" name="Int. J. Syst. Evol. Microbiol.">
        <title>Complete genome sequence of Corynebacterium casei LMG S-19264T (=DSM 44701T), isolated from a smear-ripened cheese.</title>
        <authorList>
            <consortium name="US DOE Joint Genome Institute (JGI-PGF)"/>
            <person name="Walter F."/>
            <person name="Albersmeier A."/>
            <person name="Kalinowski J."/>
            <person name="Ruckert C."/>
        </authorList>
    </citation>
    <scope>NUCLEOTIDE SEQUENCE</scope>
    <source>
        <strain evidence="6">JCM 31311</strain>
    </source>
</reference>